<dbReference type="PANTHER" id="PTHR19879:SF9">
    <property type="entry name" value="TRANSCRIPTION INITIATION FACTOR TFIID SUBUNIT 5"/>
    <property type="match status" value="1"/>
</dbReference>
<dbReference type="InterPro" id="IPR001680">
    <property type="entry name" value="WD40_rpt"/>
</dbReference>
<dbReference type="PROSITE" id="PS00678">
    <property type="entry name" value="WD_REPEATS_1"/>
    <property type="match status" value="5"/>
</dbReference>
<feature type="repeat" description="WD" evidence="3">
    <location>
        <begin position="473"/>
        <end position="510"/>
    </location>
</feature>
<comment type="caution">
    <text evidence="5">The sequence shown here is derived from an EMBL/GenBank/DDBJ whole genome shotgun (WGS) entry which is preliminary data.</text>
</comment>
<dbReference type="EMBL" id="CAJJDN010000056">
    <property type="protein sequence ID" value="CAD8090865.1"/>
    <property type="molecule type" value="Genomic_DNA"/>
</dbReference>
<dbReference type="AlphaFoldDB" id="A0A8S1NP43"/>
<gene>
    <name evidence="5" type="ORF">PSON_ATCC_30995.1.T0560243</name>
</gene>
<evidence type="ECO:0000256" key="1">
    <source>
        <dbReference type="ARBA" id="ARBA00022574"/>
    </source>
</evidence>
<dbReference type="PROSITE" id="PS50082">
    <property type="entry name" value="WD_REPEATS_2"/>
    <property type="match status" value="7"/>
</dbReference>
<keyword evidence="6" id="KW-1185">Reference proteome</keyword>
<dbReference type="InterPro" id="IPR019775">
    <property type="entry name" value="WD40_repeat_CS"/>
</dbReference>
<keyword evidence="1 3" id="KW-0853">WD repeat</keyword>
<feature type="repeat" description="WD" evidence="3">
    <location>
        <begin position="263"/>
        <end position="304"/>
    </location>
</feature>
<dbReference type="CDD" id="cd00200">
    <property type="entry name" value="WD40"/>
    <property type="match status" value="1"/>
</dbReference>
<feature type="repeat" description="WD" evidence="3">
    <location>
        <begin position="431"/>
        <end position="472"/>
    </location>
</feature>
<sequence length="510" mass="57089">MYCTYRIQNPITFICKAPHSCQCQRKLCAECQYEHGVDFQYTVPIKIFREQVTNILKETKLEETSEVSNQRMAFKFTISQTEAMLKKTQEELSESVKQIFDWIEKENQLYISLINENTNILETSSAEIEKLVSILEGKTLNDWNVQKNSVIMELEMAKNWWDQEIKAFVQKLNEVIKKIQSLFQTQSKKDKGGKNIFGANFDWNNLKIHELQKLDGHHDWVNSVCISPDGNTLASCSGVETLFVSDNSIRLWDLKTGQKIAKLVGHSKWVQSVCYSPDGTTLASCSRDKTILLWDAKTGQQLAKLDNHIKTVLSVCFSPDGATLASGSGDNSIYLWDVKTRKQKAQLNGHSKGILQVCFSPDGATLASCSGDKSIRLWDIKTGQQKAKLDGHMKTVMSVCFSPDGATLVSGSGDNSIRLWDVKTGQQKAKLDGHSNWVLSVCFSPDGAILASGSEDLSIRLWDVKTGQQKAKLDGHSNTVDSICFSPDGTMLASCSRDKSIRLWGAQWDK</sequence>
<protein>
    <recommendedName>
        <fullName evidence="4">EML-like second beta-propeller domain-containing protein</fullName>
    </recommendedName>
</protein>
<evidence type="ECO:0000313" key="5">
    <source>
        <dbReference type="EMBL" id="CAD8090865.1"/>
    </source>
</evidence>
<feature type="domain" description="EML-like second beta-propeller" evidence="4">
    <location>
        <begin position="245"/>
        <end position="388"/>
    </location>
</feature>
<dbReference type="PANTHER" id="PTHR19879">
    <property type="entry name" value="TRANSCRIPTION INITIATION FACTOR TFIID"/>
    <property type="match status" value="1"/>
</dbReference>
<dbReference type="Pfam" id="PF00400">
    <property type="entry name" value="WD40"/>
    <property type="match status" value="2"/>
</dbReference>
<dbReference type="SMART" id="SM00320">
    <property type="entry name" value="WD40"/>
    <property type="match status" value="7"/>
</dbReference>
<reference evidence="5" key="1">
    <citation type="submission" date="2021-01" db="EMBL/GenBank/DDBJ databases">
        <authorList>
            <consortium name="Genoscope - CEA"/>
            <person name="William W."/>
        </authorList>
    </citation>
    <scope>NUCLEOTIDE SEQUENCE</scope>
</reference>
<dbReference type="InterPro" id="IPR055442">
    <property type="entry name" value="Beta-prop_EML-like_2nd"/>
</dbReference>
<feature type="repeat" description="WD" evidence="3">
    <location>
        <begin position="305"/>
        <end position="346"/>
    </location>
</feature>
<feature type="repeat" description="WD" evidence="3">
    <location>
        <begin position="347"/>
        <end position="388"/>
    </location>
</feature>
<dbReference type="Pfam" id="PF23414">
    <property type="entry name" value="Beta-prop_EML_2"/>
    <property type="match status" value="1"/>
</dbReference>
<evidence type="ECO:0000256" key="2">
    <source>
        <dbReference type="ARBA" id="ARBA00022737"/>
    </source>
</evidence>
<dbReference type="Proteomes" id="UP000692954">
    <property type="component" value="Unassembled WGS sequence"/>
</dbReference>
<name>A0A8S1NP43_9CILI</name>
<keyword evidence="2" id="KW-0677">Repeat</keyword>
<evidence type="ECO:0000259" key="4">
    <source>
        <dbReference type="Pfam" id="PF23414"/>
    </source>
</evidence>
<evidence type="ECO:0000256" key="3">
    <source>
        <dbReference type="PROSITE-ProRule" id="PRU00221"/>
    </source>
</evidence>
<feature type="repeat" description="WD" evidence="3">
    <location>
        <begin position="389"/>
        <end position="430"/>
    </location>
</feature>
<evidence type="ECO:0000313" key="6">
    <source>
        <dbReference type="Proteomes" id="UP000692954"/>
    </source>
</evidence>
<organism evidence="5 6">
    <name type="scientific">Paramecium sonneborni</name>
    <dbReference type="NCBI Taxonomy" id="65129"/>
    <lineage>
        <taxon>Eukaryota</taxon>
        <taxon>Sar</taxon>
        <taxon>Alveolata</taxon>
        <taxon>Ciliophora</taxon>
        <taxon>Intramacronucleata</taxon>
        <taxon>Oligohymenophorea</taxon>
        <taxon>Peniculida</taxon>
        <taxon>Parameciidae</taxon>
        <taxon>Paramecium</taxon>
    </lineage>
</organism>
<proteinExistence type="predicted"/>
<accession>A0A8S1NP43</accession>
<feature type="repeat" description="WD" evidence="3">
    <location>
        <begin position="214"/>
        <end position="262"/>
    </location>
</feature>
<dbReference type="OrthoDB" id="10264588at2759"/>
<dbReference type="PROSITE" id="PS50294">
    <property type="entry name" value="WD_REPEATS_REGION"/>
    <property type="match status" value="6"/>
</dbReference>